<feature type="domain" description="Helicase ATP-binding" evidence="12">
    <location>
        <begin position="30"/>
        <end position="209"/>
    </location>
</feature>
<dbReference type="GO" id="GO:0003723">
    <property type="term" value="F:RNA binding"/>
    <property type="evidence" value="ECO:0007669"/>
    <property type="project" value="UniProtKB-UniRule"/>
</dbReference>
<dbReference type="SUPFAM" id="SSF52540">
    <property type="entry name" value="P-loop containing nucleoside triphosphate hydrolases"/>
    <property type="match status" value="1"/>
</dbReference>
<evidence type="ECO:0000259" key="12">
    <source>
        <dbReference type="PROSITE" id="PS51192"/>
    </source>
</evidence>
<gene>
    <name evidence="15" type="ORF">ASPCADRAFT_518163</name>
</gene>
<feature type="domain" description="RNase III" evidence="11">
    <location>
        <begin position="903"/>
        <end position="1047"/>
    </location>
</feature>
<dbReference type="PROSITE" id="PS50142">
    <property type="entry name" value="RNASE_3_2"/>
    <property type="match status" value="2"/>
</dbReference>
<evidence type="ECO:0000256" key="5">
    <source>
        <dbReference type="ARBA" id="ARBA00022806"/>
    </source>
</evidence>
<dbReference type="GO" id="GO:0005524">
    <property type="term" value="F:ATP binding"/>
    <property type="evidence" value="ECO:0007669"/>
    <property type="project" value="UniProtKB-KW"/>
</dbReference>
<dbReference type="GO" id="GO:0004386">
    <property type="term" value="F:helicase activity"/>
    <property type="evidence" value="ECO:0007669"/>
    <property type="project" value="UniProtKB-KW"/>
</dbReference>
<organism evidence="15 16">
    <name type="scientific">Aspergillus carbonarius (strain ITEM 5010)</name>
    <dbReference type="NCBI Taxonomy" id="602072"/>
    <lineage>
        <taxon>Eukaryota</taxon>
        <taxon>Fungi</taxon>
        <taxon>Dikarya</taxon>
        <taxon>Ascomycota</taxon>
        <taxon>Pezizomycotina</taxon>
        <taxon>Eurotiomycetes</taxon>
        <taxon>Eurotiomycetidae</taxon>
        <taxon>Eurotiales</taxon>
        <taxon>Aspergillaceae</taxon>
        <taxon>Aspergillus</taxon>
        <taxon>Aspergillus subgen. Circumdati</taxon>
    </lineage>
</organism>
<sequence>MASPTNSHPSTVSEPAETREVRVREYQVEMLEESLRANVIVVMPTGTGKTEIAIQRIQNDVYKGDPEKFTWLLCPTVVLCEQHTHTIKNRFPSMWCKGLTSKDGVDHWSEKAIWEKALSGIKIAVSTYQVLYDALSHGFVKMSQLSLLIFDEAHHCTKDHVAKRIMQRFYHEQRLKGDQNLPKILGLTASPILSDLSTLQMVERNLGSICKTPCEHYAQLLQFTNQPRVLLCLPSPISPKSPNEPPLLERLRGIVFSEDRVPVSRQMKSMKSKQISRFIGDSESINRELGIWAATVYMQKSITHFKSNMRTNAEKTNISNRNKEYAMEAIIKLGELQDCITEMQAEDISPMCQCLLNKLLEAYSEDFCGLIFVTRRATVLALKWLIEHHPDTSRRFRCGTFIGMSTTQHSKTELGDLPDIRNQEETLERFRKGILNLIITTDALEEGIDIPACNVVLNFSCSLNLKSFIQRRGRARRMDAKFIIIMEDESSRNHLKQLERMENELIRKFQNPERRQIPALELDRDEDTRSSFCLCIESTGARLTMQDAVSHLYNFCSKLPTQPYVSNNPLFSFEPSDYGRVKAVVRLPSNLDHSLHKFTSSRSWSREKYAKENAALDAYRALYQARLVNEHLLPTQVSDLMDRDFLPRSHYSIQKQLDPWYEISRLWNSDGQLYSHELRILRPKEDEIKFFMIFPTRLDITTRIPLFIDHCTTYTAILTPGHPTTANVVLCQQVTNLIFQSVYRDRYSGGNMDYTFLLVPGTDEEMARDFLERYSGTASLTELLINHVPLSALGLLRNNTKPCRPLVVESWLEGEFFVPGDPQATSSVDAKVKYVTRRRNFLHERQLATEVPRKKCDPRICLDFNIKGLLLREFSVDKLPSMFAQVALLTPSISHEVGVHLIAQQLRQRLFLHSTTAFRRIDLLAIAIRPASIEHQAMFRSLAFIGDAILRYLLAIQLFLHHPLWHEGLLSSLKQLILSDAGLAHAVYQSGLGECLVTSQLNGKRWTPPFVSRVELVTHEANQRHIGAATLADMTKALVGAAFLDNGMDQAASCVSVMVPKIKTWNKSSLSDGTYSRTRPTIAAPQIALRDMEQLIGYDFTDKTLAVEAMTHPSCTGLSETTSYRRLSFLGASVLEWIVVCELNRQDELMNPNRLQSLKSALTNNKFLTFVALTFHQMREHEDVYVDAGKNVHPIVRRCSVSLWNFLRAHSDILSTQLSELIKHSSQEAEVIKRELWEQESYPWVRLSALGDIQVLSDIVQSLFGALFIDSHASLECCEAFAEKLEILPLLKHFVSHEVTTDHPKNTLQGLLLGRKVSYRIWPDREHPQTLRCCVLADGSEIASVEGKTDRGAITVQAAEKAVYLIRKGLANSATP</sequence>
<evidence type="ECO:0000256" key="10">
    <source>
        <dbReference type="PROSITE-ProRule" id="PRU00657"/>
    </source>
</evidence>
<keyword evidence="6" id="KW-0067">ATP-binding</keyword>
<feature type="domain" description="Helicase C-terminal" evidence="13">
    <location>
        <begin position="355"/>
        <end position="517"/>
    </location>
</feature>
<evidence type="ECO:0000259" key="11">
    <source>
        <dbReference type="PROSITE" id="PS50142"/>
    </source>
</evidence>
<dbReference type="Pfam" id="PF03368">
    <property type="entry name" value="Dicer_dimer"/>
    <property type="match status" value="1"/>
</dbReference>
<dbReference type="PROSITE" id="PS51192">
    <property type="entry name" value="HELICASE_ATP_BIND_1"/>
    <property type="match status" value="1"/>
</dbReference>
<dbReference type="InterPro" id="IPR036389">
    <property type="entry name" value="RNase_III_sf"/>
</dbReference>
<accession>A0A1R3RB75</accession>
<keyword evidence="8" id="KW-0051">Antiviral defense</keyword>
<dbReference type="PANTHER" id="PTHR14950:SF37">
    <property type="entry name" value="ENDORIBONUCLEASE DICER"/>
    <property type="match status" value="1"/>
</dbReference>
<dbReference type="InterPro" id="IPR005034">
    <property type="entry name" value="Dicer_dimerisation"/>
</dbReference>
<evidence type="ECO:0000256" key="2">
    <source>
        <dbReference type="ARBA" id="ARBA00022737"/>
    </source>
</evidence>
<keyword evidence="2" id="KW-0677">Repeat</keyword>
<comment type="function">
    <text evidence="9">Dicer-like endonuclease involved in cleaving double-stranded RNA in the RNA interference (RNAi) pathway. Produces 21 to 25 bp dsRNAs (siRNAs) which target the selective destruction of homologous RNAs leading to sequence-specific suppression of gene expression, called post-transcriptional gene silencing (PTGS). Part of a broad host defense response against viral infection and transposons.</text>
</comment>
<dbReference type="GO" id="GO:0004525">
    <property type="term" value="F:ribonuclease III activity"/>
    <property type="evidence" value="ECO:0007669"/>
    <property type="project" value="InterPro"/>
</dbReference>
<dbReference type="Pfam" id="PF00270">
    <property type="entry name" value="DEAD"/>
    <property type="match status" value="1"/>
</dbReference>
<dbReference type="Gene3D" id="3.30.160.380">
    <property type="entry name" value="Dicer dimerisation domain"/>
    <property type="match status" value="1"/>
</dbReference>
<reference evidence="16" key="1">
    <citation type="journal article" date="2017" name="Genome Biol.">
        <title>Comparative genomics reveals high biological diversity and specific adaptations in the industrially and medically important fungal genus Aspergillus.</title>
        <authorList>
            <person name="de Vries R.P."/>
            <person name="Riley R."/>
            <person name="Wiebenga A."/>
            <person name="Aguilar-Osorio G."/>
            <person name="Amillis S."/>
            <person name="Uchima C.A."/>
            <person name="Anderluh G."/>
            <person name="Asadollahi M."/>
            <person name="Askin M."/>
            <person name="Barry K."/>
            <person name="Battaglia E."/>
            <person name="Bayram O."/>
            <person name="Benocci T."/>
            <person name="Braus-Stromeyer S.A."/>
            <person name="Caldana C."/>
            <person name="Canovas D."/>
            <person name="Cerqueira G.C."/>
            <person name="Chen F."/>
            <person name="Chen W."/>
            <person name="Choi C."/>
            <person name="Clum A."/>
            <person name="Dos Santos R.A."/>
            <person name="Damasio A.R."/>
            <person name="Diallinas G."/>
            <person name="Emri T."/>
            <person name="Fekete E."/>
            <person name="Flipphi M."/>
            <person name="Freyberg S."/>
            <person name="Gallo A."/>
            <person name="Gournas C."/>
            <person name="Habgood R."/>
            <person name="Hainaut M."/>
            <person name="Harispe M.L."/>
            <person name="Henrissat B."/>
            <person name="Hilden K.S."/>
            <person name="Hope R."/>
            <person name="Hossain A."/>
            <person name="Karabika E."/>
            <person name="Karaffa L."/>
            <person name="Karanyi Z."/>
            <person name="Krasevec N."/>
            <person name="Kuo A."/>
            <person name="Kusch H."/>
            <person name="LaButti K."/>
            <person name="Lagendijk E.L."/>
            <person name="Lapidus A."/>
            <person name="Levasseur A."/>
            <person name="Lindquist E."/>
            <person name="Lipzen A."/>
            <person name="Logrieco A.F."/>
            <person name="MacCabe A."/>
            <person name="Maekelae M.R."/>
            <person name="Malavazi I."/>
            <person name="Melin P."/>
            <person name="Meyer V."/>
            <person name="Mielnichuk N."/>
            <person name="Miskei M."/>
            <person name="Molnar A.P."/>
            <person name="Mule G."/>
            <person name="Ngan C.Y."/>
            <person name="Orejas M."/>
            <person name="Orosz E."/>
            <person name="Ouedraogo J.P."/>
            <person name="Overkamp K.M."/>
            <person name="Park H.-S."/>
            <person name="Perrone G."/>
            <person name="Piumi F."/>
            <person name="Punt P.J."/>
            <person name="Ram A.F."/>
            <person name="Ramon A."/>
            <person name="Rauscher S."/>
            <person name="Record E."/>
            <person name="Riano-Pachon D.M."/>
            <person name="Robert V."/>
            <person name="Roehrig J."/>
            <person name="Ruller R."/>
            <person name="Salamov A."/>
            <person name="Salih N.S."/>
            <person name="Samson R.A."/>
            <person name="Sandor E."/>
            <person name="Sanguinetti M."/>
            <person name="Schuetze T."/>
            <person name="Sepcic K."/>
            <person name="Shelest E."/>
            <person name="Sherlock G."/>
            <person name="Sophianopoulou V."/>
            <person name="Squina F.M."/>
            <person name="Sun H."/>
            <person name="Susca A."/>
            <person name="Todd R.B."/>
            <person name="Tsang A."/>
            <person name="Unkles S.E."/>
            <person name="van de Wiele N."/>
            <person name="van Rossen-Uffink D."/>
            <person name="Oliveira J.V."/>
            <person name="Vesth T.C."/>
            <person name="Visser J."/>
            <person name="Yu J.-H."/>
            <person name="Zhou M."/>
            <person name="Andersen M.R."/>
            <person name="Archer D.B."/>
            <person name="Baker S.E."/>
            <person name="Benoit I."/>
            <person name="Brakhage A.A."/>
            <person name="Braus G.H."/>
            <person name="Fischer R."/>
            <person name="Frisvad J.C."/>
            <person name="Goldman G.H."/>
            <person name="Houbraken J."/>
            <person name="Oakley B."/>
            <person name="Pocsi I."/>
            <person name="Scazzocchio C."/>
            <person name="Seiboth B."/>
            <person name="vanKuyk P.A."/>
            <person name="Wortman J."/>
            <person name="Dyer P.S."/>
            <person name="Grigoriev I.V."/>
        </authorList>
    </citation>
    <scope>NUCLEOTIDE SEQUENCE [LARGE SCALE GENOMIC DNA]</scope>
    <source>
        <strain evidence="16">ITEM 5010</strain>
    </source>
</reference>
<keyword evidence="7 10" id="KW-0694">RNA-binding</keyword>
<dbReference type="EMBL" id="KV907509">
    <property type="protein sequence ID" value="OOF91730.1"/>
    <property type="molecule type" value="Genomic_DNA"/>
</dbReference>
<evidence type="ECO:0000256" key="8">
    <source>
        <dbReference type="ARBA" id="ARBA00023118"/>
    </source>
</evidence>
<dbReference type="InterPro" id="IPR000999">
    <property type="entry name" value="RNase_III_dom"/>
</dbReference>
<dbReference type="PANTHER" id="PTHR14950">
    <property type="entry name" value="DICER-RELATED"/>
    <property type="match status" value="1"/>
</dbReference>
<evidence type="ECO:0000313" key="16">
    <source>
        <dbReference type="Proteomes" id="UP000188318"/>
    </source>
</evidence>
<keyword evidence="1" id="KW-0930">Antiviral protein</keyword>
<dbReference type="Pfam" id="PF00636">
    <property type="entry name" value="Ribonuclease_3"/>
    <property type="match status" value="2"/>
</dbReference>
<dbReference type="CDD" id="cd00593">
    <property type="entry name" value="RIBOc"/>
    <property type="match status" value="2"/>
</dbReference>
<dbReference type="GO" id="GO:0005634">
    <property type="term" value="C:nucleus"/>
    <property type="evidence" value="ECO:0007669"/>
    <property type="project" value="TreeGrafter"/>
</dbReference>
<dbReference type="STRING" id="602072.A0A1R3RB75"/>
<evidence type="ECO:0000256" key="3">
    <source>
        <dbReference type="ARBA" id="ARBA00022741"/>
    </source>
</evidence>
<dbReference type="OrthoDB" id="416741at2759"/>
<keyword evidence="4" id="KW-0378">Hydrolase</keyword>
<dbReference type="GO" id="GO:0005737">
    <property type="term" value="C:cytoplasm"/>
    <property type="evidence" value="ECO:0007669"/>
    <property type="project" value="TreeGrafter"/>
</dbReference>
<protein>
    <recommendedName>
        <fullName evidence="17">Dicer-like protein 2</fullName>
    </recommendedName>
</protein>
<dbReference type="GO" id="GO:0030422">
    <property type="term" value="P:siRNA processing"/>
    <property type="evidence" value="ECO:0007669"/>
    <property type="project" value="TreeGrafter"/>
</dbReference>
<dbReference type="PROSITE" id="PS51194">
    <property type="entry name" value="HELICASE_CTER"/>
    <property type="match status" value="1"/>
</dbReference>
<evidence type="ECO:0000256" key="7">
    <source>
        <dbReference type="ARBA" id="ARBA00022884"/>
    </source>
</evidence>
<dbReference type="CDD" id="cd18034">
    <property type="entry name" value="DEXHc_dicer"/>
    <property type="match status" value="1"/>
</dbReference>
<dbReference type="CDD" id="cd18802">
    <property type="entry name" value="SF2_C_dicer"/>
    <property type="match status" value="1"/>
</dbReference>
<dbReference type="InterPro" id="IPR014001">
    <property type="entry name" value="Helicase_ATP-bd"/>
</dbReference>
<dbReference type="OMA" id="AYHVAST"/>
<evidence type="ECO:0000259" key="14">
    <source>
        <dbReference type="PROSITE" id="PS51327"/>
    </source>
</evidence>
<dbReference type="PROSITE" id="PS51327">
    <property type="entry name" value="DICER_DSRBF"/>
    <property type="match status" value="1"/>
</dbReference>
<dbReference type="GO" id="GO:0051607">
    <property type="term" value="P:defense response to virus"/>
    <property type="evidence" value="ECO:0007669"/>
    <property type="project" value="UniProtKB-KW"/>
</dbReference>
<evidence type="ECO:0000256" key="9">
    <source>
        <dbReference type="ARBA" id="ARBA00025403"/>
    </source>
</evidence>
<dbReference type="SMART" id="SM00490">
    <property type="entry name" value="HELICc"/>
    <property type="match status" value="1"/>
</dbReference>
<keyword evidence="5" id="KW-0347">Helicase</keyword>
<dbReference type="Pfam" id="PF00271">
    <property type="entry name" value="Helicase_C"/>
    <property type="match status" value="1"/>
</dbReference>
<name>A0A1R3RB75_ASPC5</name>
<dbReference type="InterPro" id="IPR027417">
    <property type="entry name" value="P-loop_NTPase"/>
</dbReference>
<dbReference type="SMART" id="SM00535">
    <property type="entry name" value="RIBOc"/>
    <property type="match status" value="2"/>
</dbReference>
<keyword evidence="16" id="KW-1185">Reference proteome</keyword>
<evidence type="ECO:0000313" key="15">
    <source>
        <dbReference type="EMBL" id="OOF91730.1"/>
    </source>
</evidence>
<dbReference type="InterPro" id="IPR038248">
    <property type="entry name" value="Dicer_dimer_sf"/>
</dbReference>
<evidence type="ECO:0000256" key="6">
    <source>
        <dbReference type="ARBA" id="ARBA00022840"/>
    </source>
</evidence>
<dbReference type="GO" id="GO:0050688">
    <property type="term" value="P:regulation of defense response to virus"/>
    <property type="evidence" value="ECO:0007669"/>
    <property type="project" value="UniProtKB-KW"/>
</dbReference>
<dbReference type="SMART" id="SM00487">
    <property type="entry name" value="DEXDc"/>
    <property type="match status" value="1"/>
</dbReference>
<proteinExistence type="inferred from homology"/>
<comment type="similarity">
    <text evidence="10">Belongs to the helicase family. Dicer subfamily.</text>
</comment>
<dbReference type="InterPro" id="IPR001650">
    <property type="entry name" value="Helicase_C-like"/>
</dbReference>
<dbReference type="Gene3D" id="1.10.1520.10">
    <property type="entry name" value="Ribonuclease III domain"/>
    <property type="match status" value="2"/>
</dbReference>
<dbReference type="SUPFAM" id="SSF69065">
    <property type="entry name" value="RNase III domain-like"/>
    <property type="match status" value="2"/>
</dbReference>
<dbReference type="InterPro" id="IPR011545">
    <property type="entry name" value="DEAD/DEAH_box_helicase_dom"/>
</dbReference>
<evidence type="ECO:0000256" key="1">
    <source>
        <dbReference type="ARBA" id="ARBA00022721"/>
    </source>
</evidence>
<dbReference type="Proteomes" id="UP000188318">
    <property type="component" value="Unassembled WGS sequence"/>
</dbReference>
<dbReference type="VEuPathDB" id="FungiDB:ASPCADRAFT_518163"/>
<evidence type="ECO:0008006" key="17">
    <source>
        <dbReference type="Google" id="ProtNLM"/>
    </source>
</evidence>
<evidence type="ECO:0000256" key="4">
    <source>
        <dbReference type="ARBA" id="ARBA00022801"/>
    </source>
</evidence>
<feature type="domain" description="Dicer dsRNA-binding fold" evidence="14">
    <location>
        <begin position="548"/>
        <end position="642"/>
    </location>
</feature>
<keyword evidence="3" id="KW-0547">Nucleotide-binding</keyword>
<dbReference type="Gene3D" id="3.40.50.300">
    <property type="entry name" value="P-loop containing nucleotide triphosphate hydrolases"/>
    <property type="match status" value="2"/>
</dbReference>
<feature type="domain" description="RNase III" evidence="11">
    <location>
        <begin position="1089"/>
        <end position="1272"/>
    </location>
</feature>
<evidence type="ECO:0000259" key="13">
    <source>
        <dbReference type="PROSITE" id="PS51194"/>
    </source>
</evidence>